<dbReference type="Proteomes" id="UP000800039">
    <property type="component" value="Unassembled WGS sequence"/>
</dbReference>
<proteinExistence type="inferred from homology"/>
<comment type="pathway">
    <text evidence="2">Protein modification; protein glycosylation.</text>
</comment>
<keyword evidence="7 12" id="KW-0812">Transmembrane</keyword>
<evidence type="ECO:0000256" key="11">
    <source>
        <dbReference type="ARBA" id="ARBA00023136"/>
    </source>
</evidence>
<accession>A0A9P4GJB6</accession>
<dbReference type="PANTHER" id="PTHR23033:SF40">
    <property type="entry name" value="APPLE DOMAIN-CONTAINING PROTEIN"/>
    <property type="match status" value="1"/>
</dbReference>
<evidence type="ECO:0000256" key="10">
    <source>
        <dbReference type="ARBA" id="ARBA00022989"/>
    </source>
</evidence>
<evidence type="ECO:0000256" key="6">
    <source>
        <dbReference type="ARBA" id="ARBA00022679"/>
    </source>
</evidence>
<protein>
    <recommendedName>
        <fullName evidence="4">N-acetylgalactosaminide beta-1,3-galactosyltransferase</fullName>
        <ecNumber evidence="4">2.4.1.122</ecNumber>
    </recommendedName>
</protein>
<keyword evidence="11 12" id="KW-0472">Membrane</keyword>
<evidence type="ECO:0000256" key="2">
    <source>
        <dbReference type="ARBA" id="ARBA00004922"/>
    </source>
</evidence>
<dbReference type="InterPro" id="IPR003378">
    <property type="entry name" value="Fringe-like_glycosylTrfase"/>
</dbReference>
<evidence type="ECO:0000313" key="14">
    <source>
        <dbReference type="EMBL" id="KAF1846451.1"/>
    </source>
</evidence>
<evidence type="ECO:0000256" key="5">
    <source>
        <dbReference type="ARBA" id="ARBA00022676"/>
    </source>
</evidence>
<dbReference type="InterPro" id="IPR026050">
    <property type="entry name" value="C1GALT1/C1GALT1_chp1"/>
</dbReference>
<keyword evidence="10 12" id="KW-1133">Transmembrane helix</keyword>
<feature type="transmembrane region" description="Helical" evidence="12">
    <location>
        <begin position="12"/>
        <end position="30"/>
    </location>
</feature>
<dbReference type="GO" id="GO:0016020">
    <property type="term" value="C:membrane"/>
    <property type="evidence" value="ECO:0007669"/>
    <property type="project" value="UniProtKB-SubCell"/>
</dbReference>
<dbReference type="GeneID" id="63846168"/>
<sequence>MLAPRNYLPRPLRFVLVLALIYAFCWVKGWPRYYDDEELPASQRPYSQTSAGPHTVCHDQLVVSVLTTAADAYAKVSPLLAFTNEEDRDPLLLFSDLYTEIGVWPVFDVLWRFPQNFIRETAELGRYRAQVDYSRRSIPIAKLRKQDPVEEERILATLYKYKILQTMAAAWEYRPDRSWYAFVDDETYINRANMLDWLSQYDSKSKHFFGNPPTPSVPNAFAAGGTSFVLSHEVMKELFKARNDTIKSWQSKIVDHTSALDLVLNVLQTDLKLDIEASWPGISGFDPSTIPFSPALWCVPVLMMHHVPPEIGSNLWKLENDRTKDHLMYSPIRFADLWTRFMTPENLNDTRNDWDNLSSESSNSRWNILFEGPEHDNSRAKSGEESPEACEEACRTSTYCMQWSYSSIPQKNWNENPQTKCHLSSSVRFGAHTESQERNFNGEKTVLSWKSGWRKSKFTAWANQQRCKAQHQ</sequence>
<evidence type="ECO:0000313" key="15">
    <source>
        <dbReference type="Proteomes" id="UP000800039"/>
    </source>
</evidence>
<organism evidence="14 15">
    <name type="scientific">Cucurbitaria berberidis CBS 394.84</name>
    <dbReference type="NCBI Taxonomy" id="1168544"/>
    <lineage>
        <taxon>Eukaryota</taxon>
        <taxon>Fungi</taxon>
        <taxon>Dikarya</taxon>
        <taxon>Ascomycota</taxon>
        <taxon>Pezizomycotina</taxon>
        <taxon>Dothideomycetes</taxon>
        <taxon>Pleosporomycetidae</taxon>
        <taxon>Pleosporales</taxon>
        <taxon>Pleosporineae</taxon>
        <taxon>Cucurbitariaceae</taxon>
        <taxon>Cucurbitaria</taxon>
    </lineage>
</organism>
<evidence type="ECO:0000259" key="13">
    <source>
        <dbReference type="Pfam" id="PF02434"/>
    </source>
</evidence>
<comment type="caution">
    <text evidence="14">The sequence shown here is derived from an EMBL/GenBank/DDBJ whole genome shotgun (WGS) entry which is preliminary data.</text>
</comment>
<reference evidence="14" key="1">
    <citation type="submission" date="2020-01" db="EMBL/GenBank/DDBJ databases">
        <authorList>
            <consortium name="DOE Joint Genome Institute"/>
            <person name="Haridas S."/>
            <person name="Albert R."/>
            <person name="Binder M."/>
            <person name="Bloem J."/>
            <person name="Labutti K."/>
            <person name="Salamov A."/>
            <person name="Andreopoulos B."/>
            <person name="Baker S.E."/>
            <person name="Barry K."/>
            <person name="Bills G."/>
            <person name="Bluhm B.H."/>
            <person name="Cannon C."/>
            <person name="Castanera R."/>
            <person name="Culley D.E."/>
            <person name="Daum C."/>
            <person name="Ezra D."/>
            <person name="Gonzalez J.B."/>
            <person name="Henrissat B."/>
            <person name="Kuo A."/>
            <person name="Liang C."/>
            <person name="Lipzen A."/>
            <person name="Lutzoni F."/>
            <person name="Magnuson J."/>
            <person name="Mondo S."/>
            <person name="Nolan M."/>
            <person name="Ohm R."/>
            <person name="Pangilinan J."/>
            <person name="Park H.-J."/>
            <person name="Ramirez L."/>
            <person name="Alfaro M."/>
            <person name="Sun H."/>
            <person name="Tritt A."/>
            <person name="Yoshinaga Y."/>
            <person name="Zwiers L.-H."/>
            <person name="Turgeon B.G."/>
            <person name="Goodwin S.B."/>
            <person name="Spatafora J.W."/>
            <person name="Crous P.W."/>
            <person name="Grigoriev I.V."/>
        </authorList>
    </citation>
    <scope>NUCLEOTIDE SEQUENCE</scope>
    <source>
        <strain evidence="14">CBS 394.84</strain>
    </source>
</reference>
<evidence type="ECO:0000256" key="9">
    <source>
        <dbReference type="ARBA" id="ARBA00022968"/>
    </source>
</evidence>
<dbReference type="EC" id="2.4.1.122" evidence="4"/>
<evidence type="ECO:0000256" key="12">
    <source>
        <dbReference type="SAM" id="Phobius"/>
    </source>
</evidence>
<name>A0A9P4GJB6_9PLEO</name>
<evidence type="ECO:0000256" key="1">
    <source>
        <dbReference type="ARBA" id="ARBA00004606"/>
    </source>
</evidence>
<dbReference type="Gene3D" id="3.90.550.50">
    <property type="match status" value="1"/>
</dbReference>
<keyword evidence="8" id="KW-0547">Nucleotide-binding</keyword>
<dbReference type="GO" id="GO:0000166">
    <property type="term" value="F:nucleotide binding"/>
    <property type="evidence" value="ECO:0007669"/>
    <property type="project" value="UniProtKB-KW"/>
</dbReference>
<keyword evidence="6" id="KW-0808">Transferase</keyword>
<evidence type="ECO:0000256" key="7">
    <source>
        <dbReference type="ARBA" id="ARBA00022692"/>
    </source>
</evidence>
<evidence type="ECO:0000256" key="3">
    <source>
        <dbReference type="ARBA" id="ARBA00006462"/>
    </source>
</evidence>
<feature type="domain" description="Fringe-like glycosyltransferase" evidence="13">
    <location>
        <begin position="166"/>
        <end position="244"/>
    </location>
</feature>
<gene>
    <name evidence="14" type="ORF">K460DRAFT_286713</name>
</gene>
<dbReference type="OrthoDB" id="414175at2759"/>
<evidence type="ECO:0000256" key="8">
    <source>
        <dbReference type="ARBA" id="ARBA00022741"/>
    </source>
</evidence>
<dbReference type="PANTHER" id="PTHR23033">
    <property type="entry name" value="BETA1,3-GALACTOSYLTRANSFERASE"/>
    <property type="match status" value="1"/>
</dbReference>
<keyword evidence="9" id="KW-0735">Signal-anchor</keyword>
<evidence type="ECO:0000256" key="4">
    <source>
        <dbReference type="ARBA" id="ARBA00012557"/>
    </source>
</evidence>
<dbReference type="GO" id="GO:0016263">
    <property type="term" value="F:glycoprotein-N-acetylgalactosamine 3-beta-galactosyltransferase activity"/>
    <property type="evidence" value="ECO:0007669"/>
    <property type="project" value="UniProtKB-EC"/>
</dbReference>
<dbReference type="EMBL" id="ML976616">
    <property type="protein sequence ID" value="KAF1846451.1"/>
    <property type="molecule type" value="Genomic_DNA"/>
</dbReference>
<keyword evidence="15" id="KW-1185">Reference proteome</keyword>
<keyword evidence="5" id="KW-0328">Glycosyltransferase</keyword>
<dbReference type="AlphaFoldDB" id="A0A9P4GJB6"/>
<comment type="subcellular location">
    <subcellularLocation>
        <location evidence="1">Membrane</location>
        <topology evidence="1">Single-pass type II membrane protein</topology>
    </subcellularLocation>
</comment>
<comment type="similarity">
    <text evidence="3">Belongs to the glycosyltransferase 31 family. Beta3-Gal-T subfamily.</text>
</comment>
<dbReference type="RefSeq" id="XP_040789014.1">
    <property type="nucleotide sequence ID" value="XM_040928916.1"/>
</dbReference>
<dbReference type="Pfam" id="PF02434">
    <property type="entry name" value="Fringe"/>
    <property type="match status" value="1"/>
</dbReference>